<evidence type="ECO:0000313" key="2">
    <source>
        <dbReference type="Proteomes" id="UP000824120"/>
    </source>
</evidence>
<keyword evidence="2" id="KW-1185">Reference proteome</keyword>
<proteinExistence type="predicted"/>
<dbReference type="Proteomes" id="UP000824120">
    <property type="component" value="Chromosome 12"/>
</dbReference>
<reference evidence="1 2" key="1">
    <citation type="submission" date="2020-09" db="EMBL/GenBank/DDBJ databases">
        <title>De no assembly of potato wild relative species, Solanum commersonii.</title>
        <authorList>
            <person name="Cho K."/>
        </authorList>
    </citation>
    <scope>NUCLEOTIDE SEQUENCE [LARGE SCALE GENOMIC DNA]</scope>
    <source>
        <strain evidence="1">LZ3.2</strain>
        <tissue evidence="1">Leaf</tissue>
    </source>
</reference>
<sequence length="142" mass="16432">MVLVNQSGNPMQMENSLAHLLGIRLLRKETSSHFGQQPVKCFCWYKPGKETIDHNFVARHLGTKVELELVEFSETPKDISFLFLLPLWGRVPTTKMKSRWKKGNVTHLILEKQSHNHIRTMPTPSTLQVKEQGQQDKNPKIF</sequence>
<accession>A0A9J5W852</accession>
<evidence type="ECO:0000313" key="1">
    <source>
        <dbReference type="EMBL" id="KAG5571722.1"/>
    </source>
</evidence>
<protein>
    <submittedName>
        <fullName evidence="1">Uncharacterized protein</fullName>
    </submittedName>
</protein>
<gene>
    <name evidence="1" type="ORF">H5410_061488</name>
</gene>
<organism evidence="1 2">
    <name type="scientific">Solanum commersonii</name>
    <name type="common">Commerson's wild potato</name>
    <name type="synonym">Commerson's nightshade</name>
    <dbReference type="NCBI Taxonomy" id="4109"/>
    <lineage>
        <taxon>Eukaryota</taxon>
        <taxon>Viridiplantae</taxon>
        <taxon>Streptophyta</taxon>
        <taxon>Embryophyta</taxon>
        <taxon>Tracheophyta</taxon>
        <taxon>Spermatophyta</taxon>
        <taxon>Magnoliopsida</taxon>
        <taxon>eudicotyledons</taxon>
        <taxon>Gunneridae</taxon>
        <taxon>Pentapetalae</taxon>
        <taxon>asterids</taxon>
        <taxon>lamiids</taxon>
        <taxon>Solanales</taxon>
        <taxon>Solanaceae</taxon>
        <taxon>Solanoideae</taxon>
        <taxon>Solaneae</taxon>
        <taxon>Solanum</taxon>
    </lineage>
</organism>
<dbReference type="AlphaFoldDB" id="A0A9J5W852"/>
<dbReference type="EMBL" id="JACXVP010000012">
    <property type="protein sequence ID" value="KAG5571722.1"/>
    <property type="molecule type" value="Genomic_DNA"/>
</dbReference>
<comment type="caution">
    <text evidence="1">The sequence shown here is derived from an EMBL/GenBank/DDBJ whole genome shotgun (WGS) entry which is preliminary data.</text>
</comment>
<name>A0A9J5W852_SOLCO</name>